<evidence type="ECO:0000313" key="6">
    <source>
        <dbReference type="Proteomes" id="UP000887540"/>
    </source>
</evidence>
<proteinExistence type="predicted"/>
<dbReference type="WBParaSite" id="ACRNAN_Path_507.g1920.t1">
    <property type="protein sequence ID" value="ACRNAN_Path_507.g1920.t1"/>
    <property type="gene ID" value="ACRNAN_Path_507.g1920"/>
</dbReference>
<feature type="region of interest" description="Disordered" evidence="3">
    <location>
        <begin position="216"/>
        <end position="271"/>
    </location>
</feature>
<feature type="domain" description="EH" evidence="4">
    <location>
        <begin position="289"/>
        <end position="378"/>
    </location>
</feature>
<keyword evidence="2" id="KW-0175">Coiled coil</keyword>
<dbReference type="PROSITE" id="PS50031">
    <property type="entry name" value="EH"/>
    <property type="match status" value="3"/>
</dbReference>
<dbReference type="GO" id="GO:0045296">
    <property type="term" value="F:cadherin binding"/>
    <property type="evidence" value="ECO:0007669"/>
    <property type="project" value="TreeGrafter"/>
</dbReference>
<feature type="compositionally biased region" description="Low complexity" evidence="3">
    <location>
        <begin position="239"/>
        <end position="253"/>
    </location>
</feature>
<dbReference type="GO" id="GO:0006897">
    <property type="term" value="P:endocytosis"/>
    <property type="evidence" value="ECO:0007669"/>
    <property type="project" value="TreeGrafter"/>
</dbReference>
<dbReference type="GO" id="GO:0030132">
    <property type="term" value="C:clathrin coat of coated pit"/>
    <property type="evidence" value="ECO:0007669"/>
    <property type="project" value="TreeGrafter"/>
</dbReference>
<dbReference type="PROSITE" id="PS50222">
    <property type="entry name" value="EF_HAND_2"/>
    <property type="match status" value="2"/>
</dbReference>
<feature type="compositionally biased region" description="Low complexity" evidence="3">
    <location>
        <begin position="219"/>
        <end position="228"/>
    </location>
</feature>
<dbReference type="PROSITE" id="PS00018">
    <property type="entry name" value="EF_HAND_1"/>
    <property type="match status" value="1"/>
</dbReference>
<reference evidence="7" key="1">
    <citation type="submission" date="2022-11" db="UniProtKB">
        <authorList>
            <consortium name="WormBaseParasite"/>
        </authorList>
    </citation>
    <scope>IDENTIFICATION</scope>
</reference>
<dbReference type="InterPro" id="IPR018247">
    <property type="entry name" value="EF_Hand_1_Ca_BS"/>
</dbReference>
<dbReference type="InterPro" id="IPR002048">
    <property type="entry name" value="EF_hand_dom"/>
</dbReference>
<dbReference type="SUPFAM" id="SSF57997">
    <property type="entry name" value="Tropomyosin"/>
    <property type="match status" value="1"/>
</dbReference>
<dbReference type="Proteomes" id="UP000887540">
    <property type="component" value="Unplaced"/>
</dbReference>
<dbReference type="InterPro" id="IPR011992">
    <property type="entry name" value="EF-hand-dom_pair"/>
</dbReference>
<feature type="coiled-coil region" evidence="2">
    <location>
        <begin position="396"/>
        <end position="577"/>
    </location>
</feature>
<feature type="compositionally biased region" description="Pro residues" evidence="3">
    <location>
        <begin position="229"/>
        <end position="238"/>
    </location>
</feature>
<dbReference type="PANTHER" id="PTHR11216">
    <property type="entry name" value="EH DOMAIN"/>
    <property type="match status" value="1"/>
</dbReference>
<dbReference type="Gene3D" id="1.20.5.170">
    <property type="match status" value="1"/>
</dbReference>
<evidence type="ECO:0000256" key="1">
    <source>
        <dbReference type="ARBA" id="ARBA00022837"/>
    </source>
</evidence>
<accession>A0A914C7M6</accession>
<dbReference type="Gene3D" id="1.10.238.10">
    <property type="entry name" value="EF-hand"/>
    <property type="match status" value="3"/>
</dbReference>
<evidence type="ECO:0000259" key="5">
    <source>
        <dbReference type="PROSITE" id="PS50222"/>
    </source>
</evidence>
<organism evidence="6 7">
    <name type="scientific">Acrobeloides nanus</name>
    <dbReference type="NCBI Taxonomy" id="290746"/>
    <lineage>
        <taxon>Eukaryota</taxon>
        <taxon>Metazoa</taxon>
        <taxon>Ecdysozoa</taxon>
        <taxon>Nematoda</taxon>
        <taxon>Chromadorea</taxon>
        <taxon>Rhabditida</taxon>
        <taxon>Tylenchina</taxon>
        <taxon>Cephalobomorpha</taxon>
        <taxon>Cephaloboidea</taxon>
        <taxon>Cephalobidae</taxon>
        <taxon>Acrobeloides</taxon>
    </lineage>
</organism>
<feature type="domain" description="EF-hand" evidence="5">
    <location>
        <begin position="322"/>
        <end position="357"/>
    </location>
</feature>
<dbReference type="SMART" id="SM00054">
    <property type="entry name" value="EFh"/>
    <property type="match status" value="2"/>
</dbReference>
<dbReference type="Pfam" id="PF12763">
    <property type="entry name" value="EH"/>
    <property type="match status" value="3"/>
</dbReference>
<sequence>MQSELEISHPHEEFYERLYRELNPTGAPEVDAKTAANFLKGSNLDVMQLSQIWELADYRKKGSLDIRGVYIAFKLIAGVQQGHPILPGVLGANLDAPRFPSLSASSYSPASRMASPNVDWDIDVAEQSKYEAIFYSLSPVNGKLTGDRVRPVLLNSQLPHQILARIWELADIDHDGMLDKYEMCVALHLVYKCLQNEALPNALPISLVHPTKRGTLSRRTSYASTPATPTLPAPPPARPTLSASSRTSSISSLTKGMGEHPTIESPARTAMTPGSKSIFDVKTGEWPIDKNLYEQEFRRYDTDMDGLVTGMDVRIPLMGSGLAQPTLAHIWALVDISKSGKLNLEQFALIMELIKEAKQGITLPEILPAHLVPYSLRFGATMAPSLALSDSSNPRIQELNEEIQKIIEDRRTADQDLLQLEADTTVKNSEIKNLEIELATLSTTVKQLQHQKGEANKRLRELDDKIDRLETTCQEQAERLAQEEERLNKVKADLSASHDNFNTEEEILQSLRSEVMKLEGKYSQIQTNFNQENAKMISFVDQLTEMERKIDQNSKEITRIEHLTEELQKTLTELEKIETPTNEEVIFKQFEKLSVNNTPKSSSQHALADPFKSDPFENSHSSPFNTDPFGGKSAFSSAPFGQTPAFEQHEDPFGQADPFASATPSNGGFGTSDFADFAKFSAFSS</sequence>
<feature type="region of interest" description="Disordered" evidence="3">
    <location>
        <begin position="598"/>
        <end position="667"/>
    </location>
</feature>
<dbReference type="SMART" id="SM00027">
    <property type="entry name" value="EH"/>
    <property type="match status" value="3"/>
</dbReference>
<dbReference type="AlphaFoldDB" id="A0A914C7M6"/>
<feature type="domain" description="EH" evidence="4">
    <location>
        <begin position="11"/>
        <end position="94"/>
    </location>
</feature>
<dbReference type="PANTHER" id="PTHR11216:SF176">
    <property type="entry name" value="EPIDERMAL GROWTH FACTOR RECEPTOR PATHWAY SUBSTRATE CLONE 15, ISOFORM A"/>
    <property type="match status" value="1"/>
</dbReference>
<dbReference type="CDD" id="cd00052">
    <property type="entry name" value="EH"/>
    <property type="match status" value="3"/>
</dbReference>
<protein>
    <submittedName>
        <fullName evidence="7">Epidermal growth factor receptor substrate 15-like 1</fullName>
    </submittedName>
</protein>
<dbReference type="InterPro" id="IPR000261">
    <property type="entry name" value="EH_dom"/>
</dbReference>
<name>A0A914C7M6_9BILA</name>
<evidence type="ECO:0000256" key="2">
    <source>
        <dbReference type="SAM" id="Coils"/>
    </source>
</evidence>
<feature type="domain" description="EF-hand" evidence="5">
    <location>
        <begin position="158"/>
        <end position="193"/>
    </location>
</feature>
<evidence type="ECO:0000259" key="4">
    <source>
        <dbReference type="PROSITE" id="PS50031"/>
    </source>
</evidence>
<dbReference type="SUPFAM" id="SSF47473">
    <property type="entry name" value="EF-hand"/>
    <property type="match status" value="3"/>
</dbReference>
<evidence type="ECO:0000256" key="3">
    <source>
        <dbReference type="SAM" id="MobiDB-lite"/>
    </source>
</evidence>
<keyword evidence="1" id="KW-0106">Calcium</keyword>
<keyword evidence="6" id="KW-1185">Reference proteome</keyword>
<dbReference type="GO" id="GO:0016197">
    <property type="term" value="P:endosomal transport"/>
    <property type="evidence" value="ECO:0007669"/>
    <property type="project" value="TreeGrafter"/>
</dbReference>
<dbReference type="GO" id="GO:0005509">
    <property type="term" value="F:calcium ion binding"/>
    <property type="evidence" value="ECO:0007669"/>
    <property type="project" value="InterPro"/>
</dbReference>
<feature type="domain" description="EH" evidence="4">
    <location>
        <begin position="126"/>
        <end position="214"/>
    </location>
</feature>
<evidence type="ECO:0000313" key="7">
    <source>
        <dbReference type="WBParaSite" id="ACRNAN_Path_507.g1920.t1"/>
    </source>
</evidence>